<proteinExistence type="inferred from homology"/>
<dbReference type="EMBL" id="AACS02000005">
    <property type="protein sequence ID" value="EAU84286.1"/>
    <property type="molecule type" value="Genomic_DNA"/>
</dbReference>
<dbReference type="GeneID" id="6013926"/>
<organism evidence="4 5">
    <name type="scientific">Coprinopsis cinerea (strain Okayama-7 / 130 / ATCC MYA-4618 / FGSC 9003)</name>
    <name type="common">Inky cap fungus</name>
    <name type="synonym">Hormographiella aspergillata</name>
    <dbReference type="NCBI Taxonomy" id="240176"/>
    <lineage>
        <taxon>Eukaryota</taxon>
        <taxon>Fungi</taxon>
        <taxon>Dikarya</taxon>
        <taxon>Basidiomycota</taxon>
        <taxon>Agaricomycotina</taxon>
        <taxon>Agaricomycetes</taxon>
        <taxon>Agaricomycetidae</taxon>
        <taxon>Agaricales</taxon>
        <taxon>Agaricineae</taxon>
        <taxon>Psathyrellaceae</taxon>
        <taxon>Coprinopsis</taxon>
    </lineage>
</organism>
<evidence type="ECO:0000259" key="3">
    <source>
        <dbReference type="SMART" id="SM01117"/>
    </source>
</evidence>
<reference evidence="4 5" key="1">
    <citation type="journal article" date="2010" name="Proc. Natl. Acad. Sci. U.S.A.">
        <title>Insights into evolution of multicellular fungi from the assembled chromosomes of the mushroom Coprinopsis cinerea (Coprinus cinereus).</title>
        <authorList>
            <person name="Stajich J.E."/>
            <person name="Wilke S.K."/>
            <person name="Ahren D."/>
            <person name="Au C.H."/>
            <person name="Birren B.W."/>
            <person name="Borodovsky M."/>
            <person name="Burns C."/>
            <person name="Canback B."/>
            <person name="Casselton L.A."/>
            <person name="Cheng C.K."/>
            <person name="Deng J."/>
            <person name="Dietrich F.S."/>
            <person name="Fargo D.C."/>
            <person name="Farman M.L."/>
            <person name="Gathman A.C."/>
            <person name="Goldberg J."/>
            <person name="Guigo R."/>
            <person name="Hoegger P.J."/>
            <person name="Hooker J.B."/>
            <person name="Huggins A."/>
            <person name="James T.Y."/>
            <person name="Kamada T."/>
            <person name="Kilaru S."/>
            <person name="Kodira C."/>
            <person name="Kues U."/>
            <person name="Kupfer D."/>
            <person name="Kwan H.S."/>
            <person name="Lomsadze A."/>
            <person name="Li W."/>
            <person name="Lilly W.W."/>
            <person name="Ma L.J."/>
            <person name="Mackey A.J."/>
            <person name="Manning G."/>
            <person name="Martin F."/>
            <person name="Muraguchi H."/>
            <person name="Natvig D.O."/>
            <person name="Palmerini H."/>
            <person name="Ramesh M.A."/>
            <person name="Rehmeyer C.J."/>
            <person name="Roe B.A."/>
            <person name="Shenoy N."/>
            <person name="Stanke M."/>
            <person name="Ter-Hovhannisyan V."/>
            <person name="Tunlid A."/>
            <person name="Velagapudi R."/>
            <person name="Vision T.J."/>
            <person name="Zeng Q."/>
            <person name="Zolan M.E."/>
            <person name="Pukkila P.J."/>
        </authorList>
    </citation>
    <scope>NUCLEOTIDE SEQUENCE [LARGE SCALE GENOMIC DNA]</scope>
    <source>
        <strain evidence="5">Okayama-7 / 130 / ATCC MYA-4618 / FGSC 9003</strain>
    </source>
</reference>
<dbReference type="SUPFAM" id="SSF55856">
    <property type="entry name" value="Cytochrome b5-like heme/steroid binding domain"/>
    <property type="match status" value="1"/>
</dbReference>
<evidence type="ECO:0000313" key="5">
    <source>
        <dbReference type="Proteomes" id="UP000001861"/>
    </source>
</evidence>
<dbReference type="eggNOG" id="KOG1108">
    <property type="taxonomic scope" value="Eukaryota"/>
</dbReference>
<dbReference type="KEGG" id="cci:CC1G_01282"/>
<dbReference type="InterPro" id="IPR036400">
    <property type="entry name" value="Cyt_B5-like_heme/steroid_sf"/>
</dbReference>
<feature type="compositionally biased region" description="Basic and acidic residues" evidence="2">
    <location>
        <begin position="15"/>
        <end position="28"/>
    </location>
</feature>
<dbReference type="PANTHER" id="PTHR10281:SF76">
    <property type="entry name" value="CALCUTTA CUP-RELATED"/>
    <property type="match status" value="1"/>
</dbReference>
<dbReference type="Gene3D" id="3.10.120.10">
    <property type="entry name" value="Cytochrome b5-like heme/steroid binding domain"/>
    <property type="match status" value="1"/>
</dbReference>
<feature type="domain" description="Cytochrome b5 heme-binding" evidence="3">
    <location>
        <begin position="140"/>
        <end position="236"/>
    </location>
</feature>
<evidence type="ECO:0000256" key="2">
    <source>
        <dbReference type="SAM" id="MobiDB-lite"/>
    </source>
</evidence>
<dbReference type="GO" id="GO:0016020">
    <property type="term" value="C:membrane"/>
    <property type="evidence" value="ECO:0007669"/>
    <property type="project" value="TreeGrafter"/>
</dbReference>
<feature type="region of interest" description="Disordered" evidence="2">
    <location>
        <begin position="1"/>
        <end position="37"/>
    </location>
</feature>
<dbReference type="Pfam" id="PF00173">
    <property type="entry name" value="Cyt-b5"/>
    <property type="match status" value="1"/>
</dbReference>
<evidence type="ECO:0000256" key="1">
    <source>
        <dbReference type="ARBA" id="ARBA00038357"/>
    </source>
</evidence>
<dbReference type="InterPro" id="IPR001199">
    <property type="entry name" value="Cyt_B5-like_heme/steroid-bd"/>
</dbReference>
<dbReference type="PANTHER" id="PTHR10281">
    <property type="entry name" value="MEMBRANE-ASSOCIATED PROGESTERONE RECEPTOR COMPONENT-RELATED"/>
    <property type="match status" value="1"/>
</dbReference>
<accession>A8NY86</accession>
<name>A8NY86_COPC7</name>
<evidence type="ECO:0000313" key="4">
    <source>
        <dbReference type="EMBL" id="EAU84286.1"/>
    </source>
</evidence>
<protein>
    <recommendedName>
        <fullName evidence="3">Cytochrome b5 heme-binding domain-containing protein</fullName>
    </recommendedName>
</protein>
<dbReference type="OrthoDB" id="10257697at2759"/>
<dbReference type="OMA" id="HWKKFFA"/>
<dbReference type="InParanoid" id="A8NY86"/>
<dbReference type="SMART" id="SM01117">
    <property type="entry name" value="Cyt-b5"/>
    <property type="match status" value="1"/>
</dbReference>
<keyword evidence="5" id="KW-1185">Reference proteome</keyword>
<feature type="region of interest" description="Disordered" evidence="2">
    <location>
        <begin position="241"/>
        <end position="261"/>
    </location>
</feature>
<dbReference type="GO" id="GO:0012505">
    <property type="term" value="C:endomembrane system"/>
    <property type="evidence" value="ECO:0007669"/>
    <property type="project" value="TreeGrafter"/>
</dbReference>
<feature type="compositionally biased region" description="Basic and acidic residues" evidence="2">
    <location>
        <begin position="246"/>
        <end position="261"/>
    </location>
</feature>
<sequence>MSWLKEAAGGAAPPKYKDDPNELTEKDPSIPNRYVTNKPANRPFLAYAEYRAQQERLHNEWLKKKKAHDEAIARGEDPGPLEPDPTAVQEVGLGAVLKFLLFALLFTALAGKFVTGSYTWDYDAKWMQLKNWMPRNDRLFSVEYLAKFNGEDPGKPIYLSIDGEVYDVTKGAAYQKGGSYHILAGREGARAFATGCFREHMTHDTRGLDEEERKGLEHWKQFYRDHKTYRYVGRLALPPIDPTKPIPEHCDPKKAELDRERLRKEAEEIRRKRQEELKAKAGRKEL</sequence>
<comment type="caution">
    <text evidence="4">The sequence shown here is derived from an EMBL/GenBank/DDBJ whole genome shotgun (WGS) entry which is preliminary data.</text>
</comment>
<dbReference type="InterPro" id="IPR050577">
    <property type="entry name" value="MAPR/NEUFC/NENF-like"/>
</dbReference>
<dbReference type="AlphaFoldDB" id="A8NY86"/>
<comment type="similarity">
    <text evidence="1">Belongs to the cytochrome b5 family. MAPR subfamily.</text>
</comment>
<dbReference type="RefSeq" id="XP_001837370.1">
    <property type="nucleotide sequence ID" value="XM_001837318.2"/>
</dbReference>
<gene>
    <name evidence="4" type="ORF">CC1G_01282</name>
</gene>
<dbReference type="Proteomes" id="UP000001861">
    <property type="component" value="Unassembled WGS sequence"/>
</dbReference>
<dbReference type="VEuPathDB" id="FungiDB:CC1G_01282"/>